<evidence type="ECO:0000313" key="2">
    <source>
        <dbReference type="Proteomes" id="UP000006578"/>
    </source>
</evidence>
<name>Q1GQA1_SPHAL</name>
<evidence type="ECO:0008006" key="3">
    <source>
        <dbReference type="Google" id="ProtNLM"/>
    </source>
</evidence>
<dbReference type="Pfam" id="PF03860">
    <property type="entry name" value="Csp"/>
    <property type="match status" value="1"/>
</dbReference>
<dbReference type="EMBL" id="CP000356">
    <property type="protein sequence ID" value="ABF54171.1"/>
    <property type="molecule type" value="Genomic_DNA"/>
</dbReference>
<dbReference type="PANTHER" id="PTHR37310:SF1">
    <property type="entry name" value="CYTOPLASMIC PROTEIN"/>
    <property type="match status" value="1"/>
</dbReference>
<dbReference type="KEGG" id="sal:Sala_2464"/>
<dbReference type="eggNOG" id="ENOG5030Q5M">
    <property type="taxonomic scope" value="Bacteria"/>
</dbReference>
<dbReference type="Gene3D" id="1.20.1270.360">
    <property type="match status" value="1"/>
</dbReference>
<dbReference type="AlphaFoldDB" id="Q1GQA1"/>
<dbReference type="PANTHER" id="PTHR37310">
    <property type="entry name" value="CYTOPLASMIC PROTEIN-RELATED"/>
    <property type="match status" value="1"/>
</dbReference>
<dbReference type="HOGENOM" id="CLU_142273_0_0_5"/>
<dbReference type="InterPro" id="IPR005560">
    <property type="entry name" value="Csp_YhjQ"/>
</dbReference>
<gene>
    <name evidence="1" type="ordered locus">Sala_2464</name>
</gene>
<keyword evidence="2" id="KW-1185">Reference proteome</keyword>
<sequence>MPDSHAMPLADCAALCLETHRSCIEAARHCLEEGGDKAAPGIMAILADCAGICLTTAQSLLRNSPAHGILCQTCEQICRLCAENCAAFTGDAQLLRCANLCRRCAEGCGMMVMSS</sequence>
<accession>Q1GQA1</accession>
<organism evidence="1 2">
    <name type="scientific">Sphingopyxis alaskensis (strain DSM 13593 / LMG 18877 / RB2256)</name>
    <name type="common">Sphingomonas alaskensis</name>
    <dbReference type="NCBI Taxonomy" id="317655"/>
    <lineage>
        <taxon>Bacteria</taxon>
        <taxon>Pseudomonadati</taxon>
        <taxon>Pseudomonadota</taxon>
        <taxon>Alphaproteobacteria</taxon>
        <taxon>Sphingomonadales</taxon>
        <taxon>Sphingomonadaceae</taxon>
        <taxon>Sphingopyxis</taxon>
    </lineage>
</organism>
<protein>
    <recommendedName>
        <fullName evidence="3">Ferredoxin</fullName>
    </recommendedName>
</protein>
<proteinExistence type="predicted"/>
<evidence type="ECO:0000313" key="1">
    <source>
        <dbReference type="EMBL" id="ABF54171.1"/>
    </source>
</evidence>
<dbReference type="InterPro" id="IPR044543">
    <property type="entry name" value="YHJQ-like"/>
</dbReference>
<dbReference type="CDD" id="cd08026">
    <property type="entry name" value="DUF326"/>
    <property type="match status" value="1"/>
</dbReference>
<reference evidence="1 2" key="1">
    <citation type="journal article" date="2009" name="Proc. Natl. Acad. Sci. U.S.A.">
        <title>The genomic basis of trophic strategy in marine bacteria.</title>
        <authorList>
            <person name="Lauro F.M."/>
            <person name="McDougald D."/>
            <person name="Thomas T."/>
            <person name="Williams T.J."/>
            <person name="Egan S."/>
            <person name="Rice S."/>
            <person name="DeMaere M.Z."/>
            <person name="Ting L."/>
            <person name="Ertan H."/>
            <person name="Johnson J."/>
            <person name="Ferriera S."/>
            <person name="Lapidus A."/>
            <person name="Anderson I."/>
            <person name="Kyrpides N."/>
            <person name="Munk A.C."/>
            <person name="Detter C."/>
            <person name="Han C.S."/>
            <person name="Brown M.V."/>
            <person name="Robb F.T."/>
            <person name="Kjelleberg S."/>
            <person name="Cavicchioli R."/>
        </authorList>
    </citation>
    <scope>NUCLEOTIDE SEQUENCE [LARGE SCALE GENOMIC DNA]</scope>
    <source>
        <strain evidence="2">DSM 13593 / LMG 18877 / RB2256</strain>
    </source>
</reference>
<dbReference type="STRING" id="317655.Sala_2464"/>
<dbReference type="Proteomes" id="UP000006578">
    <property type="component" value="Chromosome"/>
</dbReference>